<dbReference type="GO" id="GO:0042281">
    <property type="term" value="F:dolichyl pyrophosphate Man9GlcNAc2 alpha-1,3-glucosyltransferase activity"/>
    <property type="evidence" value="ECO:0007669"/>
    <property type="project" value="TreeGrafter"/>
</dbReference>
<comment type="caution">
    <text evidence="11">The sequence shown here is derived from an EMBL/GenBank/DDBJ whole genome shotgun (WGS) entry which is preliminary data.</text>
</comment>
<dbReference type="GO" id="GO:0005789">
    <property type="term" value="C:endoplasmic reticulum membrane"/>
    <property type="evidence" value="ECO:0007669"/>
    <property type="project" value="UniProtKB-SubCell"/>
</dbReference>
<feature type="transmembrane region" description="Helical" evidence="10">
    <location>
        <begin position="278"/>
        <end position="296"/>
    </location>
</feature>
<feature type="transmembrane region" description="Helical" evidence="10">
    <location>
        <begin position="487"/>
        <end position="509"/>
    </location>
</feature>
<dbReference type="Proteomes" id="UP000037510">
    <property type="component" value="Unassembled WGS sequence"/>
</dbReference>
<organism evidence="11 12">
    <name type="scientific">Operophtera brumata</name>
    <name type="common">Winter moth</name>
    <name type="synonym">Phalaena brumata</name>
    <dbReference type="NCBI Taxonomy" id="104452"/>
    <lineage>
        <taxon>Eukaryota</taxon>
        <taxon>Metazoa</taxon>
        <taxon>Ecdysozoa</taxon>
        <taxon>Arthropoda</taxon>
        <taxon>Hexapoda</taxon>
        <taxon>Insecta</taxon>
        <taxon>Pterygota</taxon>
        <taxon>Neoptera</taxon>
        <taxon>Endopterygota</taxon>
        <taxon>Lepidoptera</taxon>
        <taxon>Glossata</taxon>
        <taxon>Ditrysia</taxon>
        <taxon>Geometroidea</taxon>
        <taxon>Geometridae</taxon>
        <taxon>Larentiinae</taxon>
        <taxon>Operophtera</taxon>
    </lineage>
</organism>
<comment type="similarity">
    <text evidence="3 10">Belongs to the ALG6/ALG8 glucosyltransferase family.</text>
</comment>
<feature type="transmembrane region" description="Helical" evidence="10">
    <location>
        <begin position="139"/>
        <end position="161"/>
    </location>
</feature>
<evidence type="ECO:0000256" key="10">
    <source>
        <dbReference type="RuleBase" id="RU363110"/>
    </source>
</evidence>
<sequence>MVYTEEYLKEKLTKDLDAVHVRVDPEKFILTKDVLLPGMLFALFVRWCVAAYPYSGYGKPPMYGDFEAQRHWQEITVHTAVNTWYHNTTQNDLEYWGLDYPPLTAYHSYIMGLVADWLDPESIRLFASRGYEDENHKSFMRWTVFISDVYFYVSAVLCICIDADRMEYHVLKRQAKKAKNIFKRVDIATTLFLLYPGIILIDHGHFQYNCVSLGLFLWATFFVIAIENHFLCTIFFCLALNYKQMELYHALPFFVYLFRKCFINSPSKKSVFNIIVRFYKLAMAVILCFIICWIPFLTSVPDVLQVIHRLFPLKRGIFEDKVSNFWCFINIFTKLKTVCTNDTMAWICLATTAIAILPSCIDLFIRINKNKFVLSLINVSLAFFLFSFQVHEKTILLVAIPVLIQFPDDPFMCFWFLLVSTFSMLPLLLKDGLLIPFIVTNIIHVTCYSVSIKLSYPKSGYLRFFNASLLERVVETNKPDNSILMNLLSINFFLSVCGMVCLTVASVFVSPPPQYPDMYPLLVSVFSFIHFALFFLYFNFCQMSLPMCVPEEKVKKK</sequence>
<evidence type="ECO:0000256" key="9">
    <source>
        <dbReference type="ARBA" id="ARBA00023136"/>
    </source>
</evidence>
<feature type="transmembrane region" description="Helical" evidence="10">
    <location>
        <begin position="372"/>
        <end position="391"/>
    </location>
</feature>
<feature type="transmembrane region" description="Helical" evidence="10">
    <location>
        <begin position="34"/>
        <end position="54"/>
    </location>
</feature>
<dbReference type="PANTHER" id="PTHR12413:SF1">
    <property type="entry name" value="DOLICHYL PYROPHOSPHATE MAN9GLCNAC2 ALPHA-1,3-GLUCOSYLTRANSFERASE"/>
    <property type="match status" value="1"/>
</dbReference>
<evidence type="ECO:0000256" key="3">
    <source>
        <dbReference type="ARBA" id="ARBA00008715"/>
    </source>
</evidence>
<dbReference type="EC" id="2.4.1.-" evidence="10"/>
<dbReference type="UniPathway" id="UPA00378"/>
<feature type="transmembrane region" description="Helical" evidence="10">
    <location>
        <begin position="411"/>
        <end position="429"/>
    </location>
</feature>
<evidence type="ECO:0000256" key="1">
    <source>
        <dbReference type="ARBA" id="ARBA00004477"/>
    </source>
</evidence>
<evidence type="ECO:0000256" key="5">
    <source>
        <dbReference type="ARBA" id="ARBA00022679"/>
    </source>
</evidence>
<comment type="subcellular location">
    <subcellularLocation>
        <location evidence="1 10">Endoplasmic reticulum membrane</location>
        <topology evidence="1 10">Multi-pass membrane protein</topology>
    </subcellularLocation>
</comment>
<dbReference type="InterPro" id="IPR004856">
    <property type="entry name" value="Glyco_trans_ALG6/ALG8"/>
</dbReference>
<keyword evidence="8 10" id="KW-1133">Transmembrane helix</keyword>
<evidence type="ECO:0000313" key="12">
    <source>
        <dbReference type="Proteomes" id="UP000037510"/>
    </source>
</evidence>
<accession>A0A0L7LN69</accession>
<keyword evidence="4 10" id="KW-0328">Glycosyltransferase</keyword>
<gene>
    <name evidence="11" type="ORF">OBRU01_04997</name>
</gene>
<feature type="transmembrane region" description="Helical" evidence="10">
    <location>
        <begin position="213"/>
        <end position="240"/>
    </location>
</feature>
<dbReference type="STRING" id="104452.A0A0L7LN69"/>
<reference evidence="11 12" key="1">
    <citation type="journal article" date="2015" name="Genome Biol. Evol.">
        <title>The genome of winter moth (Operophtera brumata) provides a genomic perspective on sexual dimorphism and phenology.</title>
        <authorList>
            <person name="Derks M.F."/>
            <person name="Smit S."/>
            <person name="Salis L."/>
            <person name="Schijlen E."/>
            <person name="Bossers A."/>
            <person name="Mateman C."/>
            <person name="Pijl A.S."/>
            <person name="de Ridder D."/>
            <person name="Groenen M.A."/>
            <person name="Visser M.E."/>
            <person name="Megens H.J."/>
        </authorList>
    </citation>
    <scope>NUCLEOTIDE SEQUENCE [LARGE SCALE GENOMIC DNA]</scope>
    <source>
        <strain evidence="11">WM2013NL</strain>
        <tissue evidence="11">Head and thorax</tissue>
    </source>
</reference>
<evidence type="ECO:0000256" key="4">
    <source>
        <dbReference type="ARBA" id="ARBA00022676"/>
    </source>
</evidence>
<dbReference type="Pfam" id="PF03155">
    <property type="entry name" value="Alg6_Alg8"/>
    <property type="match status" value="1"/>
</dbReference>
<keyword evidence="7 10" id="KW-0256">Endoplasmic reticulum</keyword>
<dbReference type="EMBL" id="JTDY01000502">
    <property type="protein sequence ID" value="KOB76880.1"/>
    <property type="molecule type" value="Genomic_DNA"/>
</dbReference>
<evidence type="ECO:0000313" key="11">
    <source>
        <dbReference type="EMBL" id="KOB76880.1"/>
    </source>
</evidence>
<comment type="pathway">
    <text evidence="2 10">Protein modification; protein glycosylation.</text>
</comment>
<keyword evidence="5 10" id="KW-0808">Transferase</keyword>
<keyword evidence="12" id="KW-1185">Reference proteome</keyword>
<name>A0A0L7LN69_OPEBR</name>
<feature type="transmembrane region" description="Helical" evidence="10">
    <location>
        <begin position="521"/>
        <end position="540"/>
    </location>
</feature>
<keyword evidence="6 10" id="KW-0812">Transmembrane</keyword>
<evidence type="ECO:0000256" key="8">
    <source>
        <dbReference type="ARBA" id="ARBA00022989"/>
    </source>
</evidence>
<evidence type="ECO:0000256" key="6">
    <source>
        <dbReference type="ARBA" id="ARBA00022692"/>
    </source>
</evidence>
<dbReference type="AlphaFoldDB" id="A0A0L7LN69"/>
<keyword evidence="9 10" id="KW-0472">Membrane</keyword>
<feature type="transmembrane region" description="Helical" evidence="10">
    <location>
        <begin position="181"/>
        <end position="201"/>
    </location>
</feature>
<protein>
    <recommendedName>
        <fullName evidence="10">Alpha-1,3-glucosyltransferase</fullName>
        <ecNumber evidence="10">2.4.1.-</ecNumber>
    </recommendedName>
</protein>
<dbReference type="PANTHER" id="PTHR12413">
    <property type="entry name" value="DOLICHYL GLYCOSYLTRANSFERASE"/>
    <property type="match status" value="1"/>
</dbReference>
<feature type="transmembrane region" description="Helical" evidence="10">
    <location>
        <begin position="344"/>
        <end position="365"/>
    </location>
</feature>
<evidence type="ECO:0000256" key="2">
    <source>
        <dbReference type="ARBA" id="ARBA00004922"/>
    </source>
</evidence>
<proteinExistence type="inferred from homology"/>
<evidence type="ECO:0000256" key="7">
    <source>
        <dbReference type="ARBA" id="ARBA00022824"/>
    </source>
</evidence>